<feature type="domain" description="BD-FAE-like" evidence="2">
    <location>
        <begin position="50"/>
        <end position="156"/>
    </location>
</feature>
<protein>
    <submittedName>
        <fullName evidence="3">Alpha/beta hydrolase</fullName>
    </submittedName>
</protein>
<dbReference type="Proteomes" id="UP000239434">
    <property type="component" value="Unassembled WGS sequence"/>
</dbReference>
<dbReference type="InterPro" id="IPR049492">
    <property type="entry name" value="BD-FAE-like_dom"/>
</dbReference>
<comment type="caution">
    <text evidence="3">The sequence shown here is derived from an EMBL/GenBank/DDBJ whole genome shotgun (WGS) entry which is preliminary data.</text>
</comment>
<keyword evidence="1 3" id="KW-0378">Hydrolase</keyword>
<keyword evidence="4" id="KW-1185">Reference proteome</keyword>
<dbReference type="Gene3D" id="3.40.50.1820">
    <property type="entry name" value="alpha/beta hydrolase"/>
    <property type="match status" value="1"/>
</dbReference>
<dbReference type="InterPro" id="IPR029058">
    <property type="entry name" value="AB_hydrolase_fold"/>
</dbReference>
<dbReference type="EMBL" id="PVBR01000008">
    <property type="protein sequence ID" value="PRD43170.1"/>
    <property type="molecule type" value="Genomic_DNA"/>
</dbReference>
<dbReference type="PANTHER" id="PTHR48081:SF33">
    <property type="entry name" value="KYNURENINE FORMAMIDASE"/>
    <property type="match status" value="1"/>
</dbReference>
<dbReference type="PANTHER" id="PTHR48081">
    <property type="entry name" value="AB HYDROLASE SUPERFAMILY PROTEIN C4A8.06C"/>
    <property type="match status" value="1"/>
</dbReference>
<proteinExistence type="predicted"/>
<evidence type="ECO:0000313" key="3">
    <source>
        <dbReference type="EMBL" id="PRD43170.1"/>
    </source>
</evidence>
<reference evidence="3 4" key="1">
    <citation type="submission" date="2018-02" db="EMBL/GenBank/DDBJ databases">
        <title>The draft genome of Phyllobacterium sp. 1N-3.</title>
        <authorList>
            <person name="Liu L."/>
            <person name="Li L."/>
            <person name="Zhang X."/>
            <person name="Wang T."/>
            <person name="Liang L."/>
        </authorList>
    </citation>
    <scope>NUCLEOTIDE SEQUENCE [LARGE SCALE GENOMIC DNA]</scope>
    <source>
        <strain evidence="3 4">1N-3</strain>
    </source>
</reference>
<organism evidence="3 4">
    <name type="scientific">Phyllobacterium phragmitis</name>
    <dbReference type="NCBI Taxonomy" id="2670329"/>
    <lineage>
        <taxon>Bacteria</taxon>
        <taxon>Pseudomonadati</taxon>
        <taxon>Pseudomonadota</taxon>
        <taxon>Alphaproteobacteria</taxon>
        <taxon>Hyphomicrobiales</taxon>
        <taxon>Phyllobacteriaceae</taxon>
        <taxon>Phyllobacterium</taxon>
    </lineage>
</organism>
<evidence type="ECO:0000313" key="4">
    <source>
        <dbReference type="Proteomes" id="UP000239434"/>
    </source>
</evidence>
<dbReference type="SUPFAM" id="SSF53474">
    <property type="entry name" value="alpha/beta-Hydrolases"/>
    <property type="match status" value="1"/>
</dbReference>
<dbReference type="RefSeq" id="WP_105742410.1">
    <property type="nucleotide sequence ID" value="NZ_PVBR01000008.1"/>
</dbReference>
<dbReference type="InterPro" id="IPR050300">
    <property type="entry name" value="GDXG_lipolytic_enzyme"/>
</dbReference>
<name>A0A2S9IRM2_9HYPH</name>
<dbReference type="GO" id="GO:0016787">
    <property type="term" value="F:hydrolase activity"/>
    <property type="evidence" value="ECO:0007669"/>
    <property type="project" value="UniProtKB-KW"/>
</dbReference>
<sequence length="279" mass="30260">MKGQDPYCIRDFVPDFDAIAAEFAERSRALSGRMTMRANMAYGTRPRETLDVIMPEHPTADMPLHVFVHGGYWRSGEKANYRFVAAPVLAAGGVAALIEYDLMPGQRLPVLVDQVRRAVRWLQGHAKDFGADPDRMTVSGHSAGAHLASFLAATGPEESPAPSLPPLRGLLLVSGIYDLSDIPDSFLRHEAEMTRAEAATWSPLSSTQTPCLQRIIAYGGDETAPFHDQAAQLHEKLRSKGEDSQVLSASGLNHMSIVLDLGDIDGTLGKRLADLVASD</sequence>
<evidence type="ECO:0000256" key="1">
    <source>
        <dbReference type="ARBA" id="ARBA00022801"/>
    </source>
</evidence>
<dbReference type="AlphaFoldDB" id="A0A2S9IRM2"/>
<dbReference type="Pfam" id="PF20434">
    <property type="entry name" value="BD-FAE"/>
    <property type="match status" value="1"/>
</dbReference>
<gene>
    <name evidence="3" type="ORF">C5748_13295</name>
</gene>
<accession>A0A2S9IRM2</accession>
<evidence type="ECO:0000259" key="2">
    <source>
        <dbReference type="Pfam" id="PF20434"/>
    </source>
</evidence>